<dbReference type="PANTHER" id="PTHR13420:SF7">
    <property type="entry name" value="UPF0235 PROTEIN C15ORF40"/>
    <property type="match status" value="1"/>
</dbReference>
<reference evidence="3 4" key="1">
    <citation type="submission" date="2019-05" db="EMBL/GenBank/DDBJ databases">
        <title>The Complete Genome Sequence of the n-alkane-degrading Desulfoglaeba alkanexedens ALDC reveals multiple alkylsuccinate synthase gene clusters.</title>
        <authorList>
            <person name="Callaghan A.V."/>
            <person name="Davidova I.A."/>
            <person name="Duncan K.E."/>
            <person name="Morris B."/>
            <person name="McInerney M.J."/>
        </authorList>
    </citation>
    <scope>NUCLEOTIDE SEQUENCE [LARGE SCALE GENOMIC DNA]</scope>
    <source>
        <strain evidence="3 4">ALDC</strain>
    </source>
</reference>
<keyword evidence="4" id="KW-1185">Reference proteome</keyword>
<protein>
    <recommendedName>
        <fullName evidence="2">UPF0235 protein FDQ92_12040</fullName>
    </recommendedName>
</protein>
<dbReference type="InterPro" id="IPR036591">
    <property type="entry name" value="YggU-like_sf"/>
</dbReference>
<dbReference type="InterPro" id="IPR003746">
    <property type="entry name" value="DUF167"/>
</dbReference>
<dbReference type="HAMAP" id="MF_00634">
    <property type="entry name" value="UPF0235"/>
    <property type="match status" value="1"/>
</dbReference>
<dbReference type="AlphaFoldDB" id="A0A4P8L696"/>
<dbReference type="Gene3D" id="3.30.1200.10">
    <property type="entry name" value="YggU-like"/>
    <property type="match status" value="1"/>
</dbReference>
<dbReference type="PANTHER" id="PTHR13420">
    <property type="entry name" value="UPF0235 PROTEIN C15ORF40"/>
    <property type="match status" value="1"/>
</dbReference>
<comment type="similarity">
    <text evidence="1 2">Belongs to the UPF0235 family.</text>
</comment>
<dbReference type="EMBL" id="CP040098">
    <property type="protein sequence ID" value="QCQ23558.1"/>
    <property type="molecule type" value="Genomic_DNA"/>
</dbReference>
<evidence type="ECO:0000256" key="1">
    <source>
        <dbReference type="ARBA" id="ARBA00010364"/>
    </source>
</evidence>
<accession>A0A4P8L696</accession>
<dbReference type="OrthoDB" id="9800587at2"/>
<proteinExistence type="inferred from homology"/>
<reference evidence="3 4" key="2">
    <citation type="submission" date="2019-05" db="EMBL/GenBank/DDBJ databases">
        <authorList>
            <person name="Suflita J.M."/>
            <person name="Marks C.R."/>
        </authorList>
    </citation>
    <scope>NUCLEOTIDE SEQUENCE [LARGE SCALE GENOMIC DNA]</scope>
    <source>
        <strain evidence="3 4">ALDC</strain>
    </source>
</reference>
<dbReference type="GO" id="GO:0005737">
    <property type="term" value="C:cytoplasm"/>
    <property type="evidence" value="ECO:0007669"/>
    <property type="project" value="TreeGrafter"/>
</dbReference>
<gene>
    <name evidence="3" type="ORF">FDQ92_12040</name>
</gene>
<name>A0A4P8L696_9BACT</name>
<evidence type="ECO:0000313" key="3">
    <source>
        <dbReference type="EMBL" id="QCQ23558.1"/>
    </source>
</evidence>
<dbReference type="SMART" id="SM01152">
    <property type="entry name" value="DUF167"/>
    <property type="match status" value="1"/>
</dbReference>
<dbReference type="Proteomes" id="UP000298602">
    <property type="component" value="Chromosome"/>
</dbReference>
<dbReference type="RefSeq" id="WP_137425824.1">
    <property type="nucleotide sequence ID" value="NZ_CP040098.1"/>
</dbReference>
<organism evidence="3 4">
    <name type="scientific">Desulfoglaeba alkanexedens ALDC</name>
    <dbReference type="NCBI Taxonomy" id="980445"/>
    <lineage>
        <taxon>Bacteria</taxon>
        <taxon>Pseudomonadati</taxon>
        <taxon>Thermodesulfobacteriota</taxon>
        <taxon>Syntrophobacteria</taxon>
        <taxon>Syntrophobacterales</taxon>
        <taxon>Syntrophobacteraceae</taxon>
        <taxon>Desulfoglaeba</taxon>
    </lineage>
</organism>
<evidence type="ECO:0000313" key="4">
    <source>
        <dbReference type="Proteomes" id="UP000298602"/>
    </source>
</evidence>
<evidence type="ECO:0000256" key="2">
    <source>
        <dbReference type="HAMAP-Rule" id="MF_00634"/>
    </source>
</evidence>
<dbReference type="Pfam" id="PF02594">
    <property type="entry name" value="DUF167"/>
    <property type="match status" value="1"/>
</dbReference>
<dbReference type="KEGG" id="dax:FDQ92_12040"/>
<dbReference type="NCBIfam" id="TIGR00251">
    <property type="entry name" value="DUF167 family protein"/>
    <property type="match status" value="1"/>
</dbReference>
<sequence length="99" mass="10403">MACLKPTPSGTVLTVTMQPRAARTELVGLQGEGLKIRVTAPPVEGAANRELAGFLAGLFHVAKGSVTVVQGERSRRKAVLLAGVDLETAERRLRELGVG</sequence>
<dbReference type="SUPFAM" id="SSF69786">
    <property type="entry name" value="YggU-like"/>
    <property type="match status" value="1"/>
</dbReference>